<evidence type="ECO:0000313" key="3">
    <source>
        <dbReference type="Proteomes" id="UP000030121"/>
    </source>
</evidence>
<comment type="caution">
    <text evidence="2">The sequence shown here is derived from an EMBL/GenBank/DDBJ whole genome shotgun (WGS) entry which is preliminary data.</text>
</comment>
<evidence type="ECO:0000313" key="2">
    <source>
        <dbReference type="EMBL" id="KGO89645.1"/>
    </source>
</evidence>
<keyword evidence="1" id="KW-0812">Transmembrane</keyword>
<proteinExistence type="predicted"/>
<feature type="transmembrane region" description="Helical" evidence="1">
    <location>
        <begin position="7"/>
        <end position="29"/>
    </location>
</feature>
<dbReference type="OrthoDB" id="1308060at2"/>
<gene>
    <name evidence="2" type="ORF">Q764_07720</name>
</gene>
<dbReference type="Proteomes" id="UP000030121">
    <property type="component" value="Unassembled WGS sequence"/>
</dbReference>
<keyword evidence="1" id="KW-1133">Transmembrane helix</keyword>
<keyword evidence="3" id="KW-1185">Reference proteome</keyword>
<accession>A0A0A2MMZ5</accession>
<reference evidence="2 3" key="1">
    <citation type="submission" date="2013-09" db="EMBL/GenBank/DDBJ databases">
        <authorList>
            <person name="Zeng Z."/>
            <person name="Chen C."/>
        </authorList>
    </citation>
    <scope>NUCLEOTIDE SEQUENCE [LARGE SCALE GENOMIC DNA]</scope>
    <source>
        <strain evidence="2 3">GH29-5</strain>
    </source>
</reference>
<sequence length="380" mass="44179">MLNRSNIYKYLIFTFILSSVFGITVYLNLSNRHQAIIKTTLLHKTRLVDSDWTIANKQQQYKMLSPTFVIDGIYKSMEGPKASRYIQLEDSNKLLWITGFEVKALDATTNETLPNDYICHMNVDINDTQYYSYWQLNDRIGKQYPRMTSLSHGLEHFDFPKGYGVPIIGKDYLFVTTQTLNHNQPKIFKKVKHEVGVKYEAYNKTQKPLMTRTVYIQLPFDKNDPFKGPLDPASNQCIPVETKNHTYCDKAGNMLSGHWVIPTGVKTYRSSITEQLQIKDSLRLHFSAPHVHPFATSISVFDKTANQTVFTCNVTNYKDRIGLKNIETFSSEKGIWLYENHEYELVMTCHNTSKVEQDMMGSMFLFFYDKELDKKIQKQL</sequence>
<name>A0A0A2MMZ5_9FLAO</name>
<keyword evidence="1" id="KW-0472">Membrane</keyword>
<dbReference type="eggNOG" id="ENOG5033QID">
    <property type="taxonomic scope" value="Bacteria"/>
</dbReference>
<organism evidence="2 3">
    <name type="scientific">Flavobacterium suncheonense GH29-5 = DSM 17707</name>
    <dbReference type="NCBI Taxonomy" id="1121899"/>
    <lineage>
        <taxon>Bacteria</taxon>
        <taxon>Pseudomonadati</taxon>
        <taxon>Bacteroidota</taxon>
        <taxon>Flavobacteriia</taxon>
        <taxon>Flavobacteriales</taxon>
        <taxon>Flavobacteriaceae</taxon>
        <taxon>Flavobacterium</taxon>
    </lineage>
</organism>
<evidence type="ECO:0000256" key="1">
    <source>
        <dbReference type="SAM" id="Phobius"/>
    </source>
</evidence>
<protein>
    <submittedName>
        <fullName evidence="2">Uncharacterized protein</fullName>
    </submittedName>
</protein>
<dbReference type="AlphaFoldDB" id="A0A0A2MMZ5"/>
<dbReference type="EMBL" id="JRLW01000008">
    <property type="protein sequence ID" value="KGO89645.1"/>
    <property type="molecule type" value="Genomic_DNA"/>
</dbReference>
<dbReference type="RefSeq" id="WP_026979440.1">
    <property type="nucleotide sequence ID" value="NZ_AUCZ01000003.1"/>
</dbReference>